<evidence type="ECO:0000256" key="1">
    <source>
        <dbReference type="SAM" id="SignalP"/>
    </source>
</evidence>
<accession>A0A6A8M8U8</accession>
<dbReference type="EMBL" id="VUNB01000004">
    <property type="protein sequence ID" value="MST69150.1"/>
    <property type="molecule type" value="Genomic_DNA"/>
</dbReference>
<name>A0A6A8M8U8_9FIRM</name>
<organism evidence="2">
    <name type="scientific">Baileyella intestinalis</name>
    <dbReference type="NCBI Taxonomy" id="2606709"/>
    <lineage>
        <taxon>Bacteria</taxon>
        <taxon>Bacillati</taxon>
        <taxon>Bacillota</taxon>
        <taxon>Clostridia</taxon>
        <taxon>Peptostreptococcales</taxon>
        <taxon>Anaerovoracaceae</taxon>
        <taxon>Baileyella</taxon>
    </lineage>
</organism>
<dbReference type="PROSITE" id="PS51257">
    <property type="entry name" value="PROKAR_LIPOPROTEIN"/>
    <property type="match status" value="1"/>
</dbReference>
<evidence type="ECO:0000313" key="2">
    <source>
        <dbReference type="EMBL" id="MST69150.1"/>
    </source>
</evidence>
<feature type="chain" id="PRO_5039334611" evidence="1">
    <location>
        <begin position="23"/>
        <end position="170"/>
    </location>
</feature>
<reference evidence="2" key="1">
    <citation type="submission" date="2019-09" db="EMBL/GenBank/DDBJ databases">
        <title>In-depth cultivation of the pig gut microbiome towards novel bacterial diversity and tailored functional studies.</title>
        <authorList>
            <person name="Wylensek D."/>
            <person name="Hitch T.C.A."/>
            <person name="Clavel T."/>
        </authorList>
    </citation>
    <scope>NUCLEOTIDE SEQUENCE</scope>
    <source>
        <strain evidence="2">RF-744-FAT-WT-3</strain>
    </source>
</reference>
<protein>
    <submittedName>
        <fullName evidence="2">Uncharacterized protein</fullName>
    </submittedName>
</protein>
<keyword evidence="1" id="KW-0732">Signal</keyword>
<dbReference type="InterPro" id="IPR037250">
    <property type="entry name" value="NEAT_dom_sf"/>
</dbReference>
<feature type="signal peptide" evidence="1">
    <location>
        <begin position="1"/>
        <end position="22"/>
    </location>
</feature>
<proteinExistence type="predicted"/>
<sequence>MKKKNLLIIVLAAAIVSVMLLSGCSAGKKQDEGLEDGKYVATFTTDSSMFHINEAYHDKGILTVKNGKMTIHITLVSKNIVGLYQGTSKEAKNNKDKILKPTDDKVHYDDGYDEEVYGFDVPVPYLKKDFDLALIGTHGKWYDHKVKVSSPKKLEKGQDYEEALKKDSKE</sequence>
<comment type="caution">
    <text evidence="2">The sequence shown here is derived from an EMBL/GenBank/DDBJ whole genome shotgun (WGS) entry which is preliminary data.</text>
</comment>
<dbReference type="Gene3D" id="2.60.40.1850">
    <property type="match status" value="1"/>
</dbReference>
<dbReference type="AlphaFoldDB" id="A0A6A8M8U8"/>
<dbReference type="RefSeq" id="WP_154572617.1">
    <property type="nucleotide sequence ID" value="NZ_VUNB01000004.1"/>
</dbReference>
<gene>
    <name evidence="2" type="ORF">FYJ66_06040</name>
</gene>